<feature type="compositionally biased region" description="Polar residues" evidence="1">
    <location>
        <begin position="365"/>
        <end position="380"/>
    </location>
</feature>
<evidence type="ECO:0000256" key="1">
    <source>
        <dbReference type="SAM" id="MobiDB-lite"/>
    </source>
</evidence>
<reference evidence="2 3" key="1">
    <citation type="submission" date="2024-06" db="EMBL/GenBank/DDBJ databases">
        <title>Complete genome of Phlyctema vagabunda strain 19-DSS-EL-015.</title>
        <authorList>
            <person name="Fiorenzani C."/>
        </authorList>
    </citation>
    <scope>NUCLEOTIDE SEQUENCE [LARGE SCALE GENOMIC DNA]</scope>
    <source>
        <strain evidence="2 3">19-DSS-EL-015</strain>
    </source>
</reference>
<feature type="compositionally biased region" description="Pro residues" evidence="1">
    <location>
        <begin position="1140"/>
        <end position="1152"/>
    </location>
</feature>
<feature type="compositionally biased region" description="Low complexity" evidence="1">
    <location>
        <begin position="1208"/>
        <end position="1222"/>
    </location>
</feature>
<feature type="region of interest" description="Disordered" evidence="1">
    <location>
        <begin position="53"/>
        <end position="106"/>
    </location>
</feature>
<organism evidence="2 3">
    <name type="scientific">Phlyctema vagabunda</name>
    <dbReference type="NCBI Taxonomy" id="108571"/>
    <lineage>
        <taxon>Eukaryota</taxon>
        <taxon>Fungi</taxon>
        <taxon>Dikarya</taxon>
        <taxon>Ascomycota</taxon>
        <taxon>Pezizomycotina</taxon>
        <taxon>Leotiomycetes</taxon>
        <taxon>Helotiales</taxon>
        <taxon>Dermateaceae</taxon>
        <taxon>Phlyctema</taxon>
    </lineage>
</organism>
<feature type="region of interest" description="Disordered" evidence="1">
    <location>
        <begin position="1"/>
        <end position="22"/>
    </location>
</feature>
<feature type="region of interest" description="Disordered" evidence="1">
    <location>
        <begin position="904"/>
        <end position="1190"/>
    </location>
</feature>
<dbReference type="Proteomes" id="UP001629113">
    <property type="component" value="Unassembled WGS sequence"/>
</dbReference>
<evidence type="ECO:0000313" key="3">
    <source>
        <dbReference type="Proteomes" id="UP001629113"/>
    </source>
</evidence>
<feature type="compositionally biased region" description="Basic and acidic residues" evidence="1">
    <location>
        <begin position="86"/>
        <end position="96"/>
    </location>
</feature>
<proteinExistence type="predicted"/>
<feature type="region of interest" description="Disordered" evidence="1">
    <location>
        <begin position="177"/>
        <end position="220"/>
    </location>
</feature>
<dbReference type="EMBL" id="JBFCZG010000001">
    <property type="protein sequence ID" value="KAL3427766.1"/>
    <property type="molecule type" value="Genomic_DNA"/>
</dbReference>
<gene>
    <name evidence="2" type="ORF">PVAG01_01275</name>
</gene>
<keyword evidence="3" id="KW-1185">Reference proteome</keyword>
<feature type="compositionally biased region" description="Polar residues" evidence="1">
    <location>
        <begin position="1246"/>
        <end position="1255"/>
    </location>
</feature>
<accession>A0ABR4PX04</accession>
<feature type="compositionally biased region" description="Low complexity" evidence="1">
    <location>
        <begin position="1345"/>
        <end position="1357"/>
    </location>
</feature>
<feature type="region of interest" description="Disordered" evidence="1">
    <location>
        <begin position="483"/>
        <end position="754"/>
    </location>
</feature>
<feature type="compositionally biased region" description="Polar residues" evidence="1">
    <location>
        <begin position="308"/>
        <end position="341"/>
    </location>
</feature>
<evidence type="ECO:0000313" key="2">
    <source>
        <dbReference type="EMBL" id="KAL3427766.1"/>
    </source>
</evidence>
<feature type="compositionally biased region" description="Basic and acidic residues" evidence="1">
    <location>
        <begin position="352"/>
        <end position="364"/>
    </location>
</feature>
<feature type="compositionally biased region" description="Low complexity" evidence="1">
    <location>
        <begin position="1055"/>
        <end position="1065"/>
    </location>
</feature>
<feature type="region of interest" description="Disordered" evidence="1">
    <location>
        <begin position="255"/>
        <end position="409"/>
    </location>
</feature>
<feature type="compositionally biased region" description="Polar residues" evidence="1">
    <location>
        <begin position="1306"/>
        <end position="1321"/>
    </location>
</feature>
<sequence>TGEQQLFIITSDQGEEPGLVSSTSSFPTVVVNQAYCEKFSKMNRFRTKKVKNEKVVTEGAVRPSTDSDVSSIPPMKTSKSWGRSKKSQEPEPKVELDLSNALPSSDDFRTSLLMNGLSARFSMLREQDDPSSKIGKASDDSVLFSSNRQSRLNDFGYTSRGGLSDIAEVSSIKGSIRPPFAAYDRKDSSSTLNDGYGTDDDSANGGSIMSRAKPGEGNNFFGGRQKIYKIAADGGSSKGGRVLYEDDVSQSAFQKIREREKEEARLKQQQLEDEQEEAEQLAQASRPNSPLLTGYNRNRETSSTTSSGPNTRISTAATSLMSQRTPSLSSGHNAGASTTSAGLDRSGTKSRRLYETGLDKDLHEQQFSAMSRIDTLSRQRTFGAHTPPPGRDSPTGASGGSGGTERQQVATQMSMPNLRAASPPPISAASGKFDFGVKPATAEAKPSYGFVNPPLSPPMSEDDHGVLAVQPNDKGKATALMSFSKPNMPYDENKYSLRQLQMQQGRETPPPRRNSPPRAFAPRYQAPGTMAPAAPRNRADSNITFGSSRSVSNGSASAQRSFRIEDRLGPPALKNDTTVPEDDEMASSGTFLASPDSPESSIDAEPPSKPWDRAGAQSPAIPKGYRPDPNQSPVLERPPESQHPAHRPDTHLSQDESPVIEQRLSTPTINRLSTGDLSKQHPKSSNPDDSPTLGPTTGLSGMVRQHLRSDSNNSSIYGGTSLAATSAGVTSRFPEDPTEPMPRLDYHNTKSNPWDLDDWEQKYYGDANTSADVKPLTGQVEAPPPLSVRPTNVETAPQDNTWEQELASHHTRIASTDTQIERQELADDLATRRRQVQEKMKSFVEGDNKDNGRAASPLPGMEWARQNNPLGLLKAKTSRTSLVVKTQREKEQPSKAMKMLGIGNATMTTSPSPSRKVFDDNSWKQEEEEMLRGVPKANTTLGPQTKAFRQARRDAQRSREQQVMMRHQPNQREGGGEHDNREWHGPRPIQTRPGPGSMYRQRDPSRERGPGPMNAGPGPMHAGQRVRTPSRDKYPPPVSHNPHRLNGNSRESHESGSSGSSGSRQPSRDRSSSDASGRSKSRYRDDIARAMADGIGSSGQGPYESAPVSARLMPKSPGMSGLAFQPSPSYERSPGFQPSPSFPVSPLPPSPAPGSIAVSRARSRSNSKSGYFDQTLNPTQASDNVDIGLPRPSPVAPFVVNPTPPVASPATTPVVAPPTTTSFQSSGRALTTRKKSINKSEISEPTFLSSTSRITTVALPSGSSLSNGSEPSPPIPPINPRRRQTRVQTMFGAFAGRKEDPAPAMSLQQATQSTDEMSTFSADEADTKGPRQRQRLRKSSSEGGNMNARARQQAMAMPSPAVPPTPTANRAASPPRMEGGMF</sequence>
<feature type="region of interest" description="Disordered" evidence="1">
    <location>
        <begin position="1208"/>
        <end position="1382"/>
    </location>
</feature>
<feature type="compositionally biased region" description="Polar residues" evidence="1">
    <location>
        <begin position="496"/>
        <end position="506"/>
    </location>
</feature>
<feature type="compositionally biased region" description="Basic and acidic residues" evidence="1">
    <location>
        <begin position="1000"/>
        <end position="1009"/>
    </location>
</feature>
<comment type="caution">
    <text evidence="2">The sequence shown here is derived from an EMBL/GenBank/DDBJ whole genome shotgun (WGS) entry which is preliminary data.</text>
</comment>
<feature type="region of interest" description="Disordered" evidence="1">
    <location>
        <begin position="448"/>
        <end position="469"/>
    </location>
</feature>
<feature type="region of interest" description="Disordered" evidence="1">
    <location>
        <begin position="770"/>
        <end position="795"/>
    </location>
</feature>
<feature type="compositionally biased region" description="Basic and acidic residues" evidence="1">
    <location>
        <begin position="974"/>
        <end position="985"/>
    </location>
</feature>
<feature type="compositionally biased region" description="Polar residues" evidence="1">
    <location>
        <begin position="1164"/>
        <end position="1183"/>
    </location>
</feature>
<feature type="compositionally biased region" description="Basic and acidic residues" evidence="1">
    <location>
        <begin position="916"/>
        <end position="925"/>
    </location>
</feature>
<feature type="compositionally biased region" description="Low complexity" evidence="1">
    <location>
        <begin position="1010"/>
        <end position="1023"/>
    </location>
</feature>
<feature type="compositionally biased region" description="Low complexity" evidence="1">
    <location>
        <begin position="546"/>
        <end position="558"/>
    </location>
</feature>
<feature type="non-terminal residue" evidence="2">
    <location>
        <position position="1"/>
    </location>
</feature>
<feature type="compositionally biased region" description="Basic and acidic residues" evidence="1">
    <location>
        <begin position="951"/>
        <end position="960"/>
    </location>
</feature>
<feature type="compositionally biased region" description="Polar residues" evidence="1">
    <location>
        <begin position="663"/>
        <end position="699"/>
    </location>
</feature>
<feature type="compositionally biased region" description="Low complexity" evidence="1">
    <location>
        <begin position="1259"/>
        <end position="1270"/>
    </location>
</feature>
<protein>
    <submittedName>
        <fullName evidence="2">Uncharacterized protein</fullName>
    </submittedName>
</protein>
<name>A0ABR4PX04_9HELO</name>
<feature type="compositionally biased region" description="Polar residues" evidence="1">
    <location>
        <begin position="710"/>
        <end position="729"/>
    </location>
</feature>
<feature type="compositionally biased region" description="Basic and acidic residues" evidence="1">
    <location>
        <begin position="255"/>
        <end position="266"/>
    </location>
</feature>
<feature type="compositionally biased region" description="Polar residues" evidence="1">
    <location>
        <begin position="1"/>
        <end position="12"/>
    </location>
</feature>